<reference evidence="17" key="1">
    <citation type="submission" date="2020-08" db="EMBL/GenBank/DDBJ databases">
        <title>Multicomponent nature underlies the extraordinary mechanical properties of spider dragline silk.</title>
        <authorList>
            <person name="Kono N."/>
            <person name="Nakamura H."/>
            <person name="Mori M."/>
            <person name="Yoshida Y."/>
            <person name="Ohtoshi R."/>
            <person name="Malay A.D."/>
            <person name="Moran D.A.P."/>
            <person name="Tomita M."/>
            <person name="Numata K."/>
            <person name="Arakawa K."/>
        </authorList>
    </citation>
    <scope>NUCLEOTIDE SEQUENCE</scope>
</reference>
<evidence type="ECO:0000256" key="1">
    <source>
        <dbReference type="ARBA" id="ARBA00004648"/>
    </source>
</evidence>
<comment type="similarity">
    <text evidence="2">Belongs to the bZIP family. ATF subfamily.</text>
</comment>
<dbReference type="InterPro" id="IPR051381">
    <property type="entry name" value="CREB_ATF_subfamily"/>
</dbReference>
<evidence type="ECO:0000256" key="3">
    <source>
        <dbReference type="ARBA" id="ARBA00022692"/>
    </source>
</evidence>
<keyword evidence="6" id="KW-1133">Transmembrane helix</keyword>
<evidence type="ECO:0000256" key="8">
    <source>
        <dbReference type="ARBA" id="ARBA00023125"/>
    </source>
</evidence>
<gene>
    <name evidence="17" type="primary">creb3l4</name>
    <name evidence="17" type="ORF">TNIN_461771</name>
</gene>
<evidence type="ECO:0000313" key="17">
    <source>
        <dbReference type="EMBL" id="GFY42452.1"/>
    </source>
</evidence>
<keyword evidence="10" id="KW-0010">Activator</keyword>
<dbReference type="GO" id="GO:0000981">
    <property type="term" value="F:DNA-binding transcription factor activity, RNA polymerase II-specific"/>
    <property type="evidence" value="ECO:0007669"/>
    <property type="project" value="TreeGrafter"/>
</dbReference>
<dbReference type="SMART" id="SM00338">
    <property type="entry name" value="BRLZ"/>
    <property type="match status" value="1"/>
</dbReference>
<evidence type="ECO:0000256" key="13">
    <source>
        <dbReference type="ARBA" id="ARBA00023242"/>
    </source>
</evidence>
<dbReference type="FunFam" id="1.20.5.170:FF:000042">
    <property type="entry name" value="Cyclic AMP-responsive element-binding protein 3-like protein 3"/>
    <property type="match status" value="1"/>
</dbReference>
<dbReference type="EMBL" id="BMAV01003083">
    <property type="protein sequence ID" value="GFY42452.1"/>
    <property type="molecule type" value="Genomic_DNA"/>
</dbReference>
<evidence type="ECO:0000256" key="11">
    <source>
        <dbReference type="ARBA" id="ARBA00023163"/>
    </source>
</evidence>
<feature type="region of interest" description="Disordered" evidence="15">
    <location>
        <begin position="403"/>
        <end position="427"/>
    </location>
</feature>
<dbReference type="Proteomes" id="UP000886998">
    <property type="component" value="Unassembled WGS sequence"/>
</dbReference>
<evidence type="ECO:0000256" key="10">
    <source>
        <dbReference type="ARBA" id="ARBA00023159"/>
    </source>
</evidence>
<keyword evidence="4" id="KW-0256">Endoplasmic reticulum</keyword>
<feature type="domain" description="BZIP" evidence="16">
    <location>
        <begin position="211"/>
        <end position="274"/>
    </location>
</feature>
<evidence type="ECO:0000259" key="16">
    <source>
        <dbReference type="PROSITE" id="PS50217"/>
    </source>
</evidence>
<name>A0A8X7BTW1_9ARAC</name>
<evidence type="ECO:0000256" key="6">
    <source>
        <dbReference type="ARBA" id="ARBA00022989"/>
    </source>
</evidence>
<dbReference type="Pfam" id="PF00170">
    <property type="entry name" value="bZIP_1"/>
    <property type="match status" value="1"/>
</dbReference>
<dbReference type="GO" id="GO:0000978">
    <property type="term" value="F:RNA polymerase II cis-regulatory region sequence-specific DNA binding"/>
    <property type="evidence" value="ECO:0007669"/>
    <property type="project" value="TreeGrafter"/>
</dbReference>
<dbReference type="PANTHER" id="PTHR45996:SF3">
    <property type="entry name" value="CREB-H TRANSCRIPTION FACTOR HOMOLOG LET-607"/>
    <property type="match status" value="1"/>
</dbReference>
<organism evidence="17 18">
    <name type="scientific">Trichonephila inaurata madagascariensis</name>
    <dbReference type="NCBI Taxonomy" id="2747483"/>
    <lineage>
        <taxon>Eukaryota</taxon>
        <taxon>Metazoa</taxon>
        <taxon>Ecdysozoa</taxon>
        <taxon>Arthropoda</taxon>
        <taxon>Chelicerata</taxon>
        <taxon>Arachnida</taxon>
        <taxon>Araneae</taxon>
        <taxon>Araneomorphae</taxon>
        <taxon>Entelegynae</taxon>
        <taxon>Araneoidea</taxon>
        <taxon>Nephilidae</taxon>
        <taxon>Trichonephila</taxon>
        <taxon>Trichonephila inaurata</taxon>
    </lineage>
</organism>
<evidence type="ECO:0000256" key="9">
    <source>
        <dbReference type="ARBA" id="ARBA00023136"/>
    </source>
</evidence>
<sequence length="427" mass="47985">MNPDLPDNLDQLHDSFLPCEESVNNPDFWNSFLQDVARDYENNNGSVSSKNQEIDSGSRYSESLSPRSSSSGSESYDLSVVVETVSKDTSPNSDSYVELYPESHDYTVNSPIQHVSESSIDIGADVVVYTSEISTTEDSNHSTILVPESIISPKSTPKPAGGRKRSLEEDTSFFDLATKTLHLTEDEKKLMKKEGLQIPTHLPLTRAEEKELKRIRRKIRNKQSAQESRKRKKDYVDGLENRVKLCTSENIKLQKKVQTLETQQKSLVEQIKHLQSIISNSTGKTVQTSTCLMVLIVSFALILFPSLFQNSFQSKLLSPVKNEMPPVAGSSRVLLSSNDDSSHVENQMSAESINKSQGEYMIPKRAEFYEESYPKMLQGFEEADLNPSKRYRVAPKYELLSPGFQKDEAGSPLQNESSYVQLHDTGH</sequence>
<evidence type="ECO:0000256" key="4">
    <source>
        <dbReference type="ARBA" id="ARBA00022824"/>
    </source>
</evidence>
<dbReference type="Gene3D" id="1.20.5.170">
    <property type="match status" value="1"/>
</dbReference>
<keyword evidence="12" id="KW-0325">Glycoprotein</keyword>
<protein>
    <submittedName>
        <fullName evidence="17">Cyclic AMP-responsive element-binding protein 3-like protein 4</fullName>
    </submittedName>
</protein>
<comment type="caution">
    <text evidence="17">The sequence shown here is derived from an EMBL/GenBank/DDBJ whole genome shotgun (WGS) entry which is preliminary data.</text>
</comment>
<dbReference type="InterPro" id="IPR046347">
    <property type="entry name" value="bZIP_sf"/>
</dbReference>
<evidence type="ECO:0000256" key="2">
    <source>
        <dbReference type="ARBA" id="ARBA00009050"/>
    </source>
</evidence>
<evidence type="ECO:0000256" key="12">
    <source>
        <dbReference type="ARBA" id="ARBA00023180"/>
    </source>
</evidence>
<evidence type="ECO:0000256" key="14">
    <source>
        <dbReference type="SAM" id="Coils"/>
    </source>
</evidence>
<dbReference type="GO" id="GO:0005634">
    <property type="term" value="C:nucleus"/>
    <property type="evidence" value="ECO:0007669"/>
    <property type="project" value="TreeGrafter"/>
</dbReference>
<feature type="compositionally biased region" description="Polar residues" evidence="15">
    <location>
        <begin position="43"/>
        <end position="55"/>
    </location>
</feature>
<keyword evidence="8" id="KW-0238">DNA-binding</keyword>
<feature type="region of interest" description="Disordered" evidence="15">
    <location>
        <begin position="43"/>
        <end position="77"/>
    </location>
</feature>
<dbReference type="OrthoDB" id="674948at2759"/>
<feature type="non-terminal residue" evidence="17">
    <location>
        <position position="1"/>
    </location>
</feature>
<evidence type="ECO:0000313" key="18">
    <source>
        <dbReference type="Proteomes" id="UP000886998"/>
    </source>
</evidence>
<dbReference type="PROSITE" id="PS50217">
    <property type="entry name" value="BZIP"/>
    <property type="match status" value="1"/>
</dbReference>
<feature type="coiled-coil region" evidence="14">
    <location>
        <begin position="205"/>
        <end position="270"/>
    </location>
</feature>
<dbReference type="PROSITE" id="PS00036">
    <property type="entry name" value="BZIP_BASIC"/>
    <property type="match status" value="1"/>
</dbReference>
<dbReference type="InterPro" id="IPR004827">
    <property type="entry name" value="bZIP"/>
</dbReference>
<proteinExistence type="inferred from homology"/>
<evidence type="ECO:0000256" key="5">
    <source>
        <dbReference type="ARBA" id="ARBA00022968"/>
    </source>
</evidence>
<feature type="compositionally biased region" description="Low complexity" evidence="15">
    <location>
        <begin position="57"/>
        <end position="77"/>
    </location>
</feature>
<dbReference type="GO" id="GO:0005789">
    <property type="term" value="C:endoplasmic reticulum membrane"/>
    <property type="evidence" value="ECO:0007669"/>
    <property type="project" value="UniProtKB-SubCell"/>
</dbReference>
<keyword evidence="7" id="KW-0805">Transcription regulation</keyword>
<keyword evidence="3" id="KW-0812">Transmembrane</keyword>
<dbReference type="PANTHER" id="PTHR45996">
    <property type="entry name" value="AGAP001464-PB"/>
    <property type="match status" value="1"/>
</dbReference>
<keyword evidence="13" id="KW-0539">Nucleus</keyword>
<keyword evidence="9" id="KW-0472">Membrane</keyword>
<keyword evidence="18" id="KW-1185">Reference proteome</keyword>
<dbReference type="AlphaFoldDB" id="A0A8X7BTW1"/>
<dbReference type="SUPFAM" id="SSF57959">
    <property type="entry name" value="Leucine zipper domain"/>
    <property type="match status" value="1"/>
</dbReference>
<keyword evidence="5" id="KW-0735">Signal-anchor</keyword>
<keyword evidence="11" id="KW-0804">Transcription</keyword>
<evidence type="ECO:0000256" key="15">
    <source>
        <dbReference type="SAM" id="MobiDB-lite"/>
    </source>
</evidence>
<evidence type="ECO:0000256" key="7">
    <source>
        <dbReference type="ARBA" id="ARBA00023015"/>
    </source>
</evidence>
<keyword evidence="14" id="KW-0175">Coiled coil</keyword>
<dbReference type="CDD" id="cd14689">
    <property type="entry name" value="bZIP_CREB3"/>
    <property type="match status" value="1"/>
</dbReference>
<accession>A0A8X7BTW1</accession>
<comment type="subcellular location">
    <subcellularLocation>
        <location evidence="1">Endoplasmic reticulum membrane</location>
        <topology evidence="1">Single-pass type II membrane protein</topology>
    </subcellularLocation>
</comment>